<protein>
    <submittedName>
        <fullName evidence="2">Uncharacterized protein</fullName>
    </submittedName>
</protein>
<name>Q973M5_SULTO</name>
<dbReference type="PATRIC" id="fig|273063.9.peg.982"/>
<feature type="transmembrane region" description="Helical" evidence="1">
    <location>
        <begin position="166"/>
        <end position="186"/>
    </location>
</feature>
<feature type="transmembrane region" description="Helical" evidence="1">
    <location>
        <begin position="9"/>
        <end position="35"/>
    </location>
</feature>
<feature type="transmembrane region" description="Helical" evidence="1">
    <location>
        <begin position="233"/>
        <end position="250"/>
    </location>
</feature>
<feature type="transmembrane region" description="Helical" evidence="1">
    <location>
        <begin position="262"/>
        <end position="287"/>
    </location>
</feature>
<accession>Q973M5</accession>
<dbReference type="Proteomes" id="UP000001015">
    <property type="component" value="Chromosome"/>
</dbReference>
<feature type="transmembrane region" description="Helical" evidence="1">
    <location>
        <begin position="47"/>
        <end position="70"/>
    </location>
</feature>
<evidence type="ECO:0000256" key="1">
    <source>
        <dbReference type="SAM" id="Phobius"/>
    </source>
</evidence>
<keyword evidence="1" id="KW-1133">Transmembrane helix</keyword>
<dbReference type="KEGG" id="sto:STK_08760"/>
<dbReference type="AlphaFoldDB" id="Q973M5"/>
<evidence type="ECO:0000313" key="3">
    <source>
        <dbReference type="Proteomes" id="UP000001015"/>
    </source>
</evidence>
<feature type="transmembrane region" description="Helical" evidence="1">
    <location>
        <begin position="206"/>
        <end position="226"/>
    </location>
</feature>
<dbReference type="eggNOG" id="arCOG07341">
    <property type="taxonomic scope" value="Archaea"/>
</dbReference>
<feature type="transmembrane region" description="Helical" evidence="1">
    <location>
        <begin position="142"/>
        <end position="159"/>
    </location>
</feature>
<feature type="transmembrane region" description="Helical" evidence="1">
    <location>
        <begin position="101"/>
        <end position="122"/>
    </location>
</feature>
<keyword evidence="3" id="KW-1185">Reference proteome</keyword>
<keyword evidence="1" id="KW-0472">Membrane</keyword>
<evidence type="ECO:0000313" key="2">
    <source>
        <dbReference type="EMBL" id="BAB65887.1"/>
    </source>
</evidence>
<gene>
    <name evidence="2" type="primary">ST0876</name>
    <name evidence="2" type="ordered locus">STK_08760</name>
</gene>
<sequence length="299" mass="33705">MNLMKINPFFYVFIFFNATVFLPIVITGLKVYFLWYYPFTTSGQASFLDPFLLICIVYVTLSVIIGYIVYRMKKGRFILVSGPMRLRNVIKATLKDSVGKWLVFTYVISYFISFMIVSGLLLLPNVNVSPYFLSLTEISYQGYGLMLYGNFVFNLWLLILGLINDLVLTIALILGYYIMSLIYVSLHAYDWKVPSSFRITSFNTLAGFLSASVPSIGTIAGICCLTPTAMNSLLFLLSNIPLTKGIMWKYGTFLVGTWTGGILQALFLASPTLLGFILIGVGIYEIYKISNTLARRVRL</sequence>
<dbReference type="EMBL" id="BA000023">
    <property type="protein sequence ID" value="BAB65887.1"/>
    <property type="molecule type" value="Genomic_DNA"/>
</dbReference>
<reference evidence="3" key="1">
    <citation type="journal article" date="2001" name="DNA Res.">
        <title>Complete genome sequence of an aerobic thermoacidophilic Crenarchaeon, Sulfolobus tokodaii strain7.</title>
        <authorList>
            <person name="Kawarabayasi Y."/>
            <person name="Hino Y."/>
            <person name="Horikawa H."/>
            <person name="Jin-no K."/>
            <person name="Takahashi M."/>
            <person name="Sekine M."/>
            <person name="Baba S."/>
            <person name="Ankai A."/>
            <person name="Kosugi H."/>
            <person name="Hosoyama A."/>
            <person name="Fukui S."/>
            <person name="Nagai Y."/>
            <person name="Nishijima K."/>
            <person name="Otsuka R."/>
            <person name="Nakazawa H."/>
            <person name="Takamiya M."/>
            <person name="Kato Y."/>
            <person name="Yoshizawa T."/>
            <person name="Tanaka T."/>
            <person name="Kudoh Y."/>
            <person name="Yamazaki J."/>
            <person name="Kushida N."/>
            <person name="Oguchi A."/>
            <person name="Aoki K."/>
            <person name="Masuda S."/>
            <person name="Yanagii M."/>
            <person name="Nishimura M."/>
            <person name="Yamagishi A."/>
            <person name="Oshima T."/>
            <person name="Kikuchi H."/>
        </authorList>
    </citation>
    <scope>NUCLEOTIDE SEQUENCE [LARGE SCALE GENOMIC DNA]</scope>
    <source>
        <strain evidence="3">DSM 16993 / JCM 10545 / NBRC 100140 / 7</strain>
    </source>
</reference>
<proteinExistence type="predicted"/>
<keyword evidence="1" id="KW-0812">Transmembrane</keyword>
<dbReference type="STRING" id="273063.STK_08760"/>
<organism evidence="2 3">
    <name type="scientific">Sulfurisphaera tokodaii (strain DSM 16993 / JCM 10545 / NBRC 100140 / 7)</name>
    <name type="common">Sulfolobus tokodaii</name>
    <dbReference type="NCBI Taxonomy" id="273063"/>
    <lineage>
        <taxon>Archaea</taxon>
        <taxon>Thermoproteota</taxon>
        <taxon>Thermoprotei</taxon>
        <taxon>Sulfolobales</taxon>
        <taxon>Sulfolobaceae</taxon>
        <taxon>Sulfurisphaera</taxon>
    </lineage>
</organism>